<reference evidence="2" key="1">
    <citation type="submission" date="2018-05" db="EMBL/GenBank/DDBJ databases">
        <title>Pseudarcicella sp. HME7025 Genome sequencing and assembly.</title>
        <authorList>
            <person name="Kim H."/>
            <person name="Kang H."/>
            <person name="Joh K."/>
        </authorList>
    </citation>
    <scope>NUCLEOTIDE SEQUENCE [LARGE SCALE GENOMIC DNA]</scope>
    <source>
        <strain evidence="2">HME7025</strain>
    </source>
</reference>
<sequence>MRAVDELKLLECGFQIVRFRIDRSKAGIKKYVIDLRTKRQEWLLLSSFKRKNEAQDSYFKLLNSPKIIAHDLN</sequence>
<gene>
    <name evidence="1" type="ORF">HME7025_00070</name>
</gene>
<name>A0A2S2DRF2_9BACT</name>
<evidence type="ECO:0000313" key="2">
    <source>
        <dbReference type="Proteomes" id="UP000245468"/>
    </source>
</evidence>
<organism evidence="1 2">
    <name type="scientific">Aquirufa nivalisilvae</name>
    <dbReference type="NCBI Taxonomy" id="2516557"/>
    <lineage>
        <taxon>Bacteria</taxon>
        <taxon>Pseudomonadati</taxon>
        <taxon>Bacteroidota</taxon>
        <taxon>Cytophagia</taxon>
        <taxon>Cytophagales</taxon>
        <taxon>Flectobacillaceae</taxon>
        <taxon>Aquirufa</taxon>
    </lineage>
</organism>
<dbReference type="AlphaFoldDB" id="A0A2S2DRF2"/>
<accession>A0A2S2DRF2</accession>
<proteinExistence type="predicted"/>
<keyword evidence="2" id="KW-1185">Reference proteome</keyword>
<dbReference type="Proteomes" id="UP000245468">
    <property type="component" value="Chromosome"/>
</dbReference>
<evidence type="ECO:0000313" key="1">
    <source>
        <dbReference type="EMBL" id="AWL07955.1"/>
    </source>
</evidence>
<dbReference type="EMBL" id="CP029346">
    <property type="protein sequence ID" value="AWL07955.1"/>
    <property type="molecule type" value="Genomic_DNA"/>
</dbReference>
<protein>
    <submittedName>
        <fullName evidence="1">Uncharacterized protein</fullName>
    </submittedName>
</protein>
<dbReference type="KEGG" id="psez:HME7025_00070"/>